<dbReference type="Proteomes" id="UP000236724">
    <property type="component" value="Unassembled WGS sequence"/>
</dbReference>
<dbReference type="EMBL" id="FMSV02000558">
    <property type="protein sequence ID" value="SEH09239.1"/>
    <property type="molecule type" value="Genomic_DNA"/>
</dbReference>
<name>A0A1H6FIP6_9GAMM</name>
<keyword evidence="2" id="KW-1185">Reference proteome</keyword>
<sequence>MQHEQEQRQNTISVILEISWVIMLGMELRMMKVIPAERVTL</sequence>
<proteinExistence type="predicted"/>
<dbReference type="AlphaFoldDB" id="A0A1H6FIP6"/>
<accession>A0A1H6FIP6</accession>
<evidence type="ECO:0000313" key="2">
    <source>
        <dbReference type="Proteomes" id="UP000236724"/>
    </source>
</evidence>
<gene>
    <name evidence="1" type="ORF">MBHS_05133</name>
</gene>
<protein>
    <submittedName>
        <fullName evidence="1">Uncharacterized protein</fullName>
    </submittedName>
</protein>
<evidence type="ECO:0000313" key="1">
    <source>
        <dbReference type="EMBL" id="SEH09239.1"/>
    </source>
</evidence>
<organism evidence="1 2">
    <name type="scientific">Candidatus Venteria ishoeyi</name>
    <dbReference type="NCBI Taxonomy" id="1899563"/>
    <lineage>
        <taxon>Bacteria</taxon>
        <taxon>Pseudomonadati</taxon>
        <taxon>Pseudomonadota</taxon>
        <taxon>Gammaproteobacteria</taxon>
        <taxon>Thiotrichales</taxon>
        <taxon>Thiotrichaceae</taxon>
        <taxon>Venteria</taxon>
    </lineage>
</organism>
<reference evidence="1 2" key="1">
    <citation type="submission" date="2016-10" db="EMBL/GenBank/DDBJ databases">
        <authorList>
            <person name="de Groot N.N."/>
        </authorList>
    </citation>
    <scope>NUCLEOTIDE SEQUENCE [LARGE SCALE GENOMIC DNA]</scope>
    <source>
        <strain evidence="1">MBHS1</strain>
    </source>
</reference>